<gene>
    <name evidence="2" type="ORF">GCM10025759_35040</name>
</gene>
<dbReference type="Proteomes" id="UP001501083">
    <property type="component" value="Unassembled WGS sequence"/>
</dbReference>
<evidence type="ECO:0000313" key="3">
    <source>
        <dbReference type="Proteomes" id="UP001501083"/>
    </source>
</evidence>
<dbReference type="RefSeq" id="WP_158983881.1">
    <property type="nucleotide sequence ID" value="NZ_BAABKY010000006.1"/>
</dbReference>
<feature type="chain" id="PRO_5045948740" description="Transporter" evidence="1">
    <location>
        <begin position="24"/>
        <end position="295"/>
    </location>
</feature>
<evidence type="ECO:0000313" key="2">
    <source>
        <dbReference type="EMBL" id="GAA5082831.1"/>
    </source>
</evidence>
<evidence type="ECO:0000256" key="1">
    <source>
        <dbReference type="SAM" id="SignalP"/>
    </source>
</evidence>
<reference evidence="3" key="1">
    <citation type="journal article" date="2019" name="Int. J. Syst. Evol. Microbiol.">
        <title>The Global Catalogue of Microorganisms (GCM) 10K type strain sequencing project: providing services to taxonomists for standard genome sequencing and annotation.</title>
        <authorList>
            <consortium name="The Broad Institute Genomics Platform"/>
            <consortium name="The Broad Institute Genome Sequencing Center for Infectious Disease"/>
            <person name="Wu L."/>
            <person name="Ma J."/>
        </authorList>
    </citation>
    <scope>NUCLEOTIDE SEQUENCE [LARGE SCALE GENOMIC DNA]</scope>
    <source>
        <strain evidence="3">JCM 19212</strain>
    </source>
</reference>
<accession>A0ABP9LT31</accession>
<keyword evidence="1" id="KW-0732">Signal</keyword>
<name>A0ABP9LT31_9GAMM</name>
<comment type="caution">
    <text evidence="2">The sequence shown here is derived from an EMBL/GenBank/DDBJ whole genome shotgun (WGS) entry which is preliminary data.</text>
</comment>
<organism evidence="2 3">
    <name type="scientific">Lysobacter panacisoli</name>
    <dbReference type="NCBI Taxonomy" id="1255263"/>
    <lineage>
        <taxon>Bacteria</taxon>
        <taxon>Pseudomonadati</taxon>
        <taxon>Pseudomonadota</taxon>
        <taxon>Gammaproteobacteria</taxon>
        <taxon>Lysobacterales</taxon>
        <taxon>Lysobacteraceae</taxon>
        <taxon>Lysobacter</taxon>
    </lineage>
</organism>
<proteinExistence type="predicted"/>
<evidence type="ECO:0008006" key="4">
    <source>
        <dbReference type="Google" id="ProtNLM"/>
    </source>
</evidence>
<protein>
    <recommendedName>
        <fullName evidence="4">Transporter</fullName>
    </recommendedName>
</protein>
<keyword evidence="3" id="KW-1185">Reference proteome</keyword>
<feature type="signal peptide" evidence="1">
    <location>
        <begin position="1"/>
        <end position="23"/>
    </location>
</feature>
<dbReference type="EMBL" id="BAABKY010000006">
    <property type="protein sequence ID" value="GAA5082831.1"/>
    <property type="molecule type" value="Genomic_DNA"/>
</dbReference>
<sequence>MVRPRLLLPVVLFGCAPTGMLHASDAAFIRAHYVHLEDASLGDDAHMDGRETGLSLQSPTFDVLGGRFAIGADYVYTHYAYTDVASRDRDLHRLAVPLHWHTGDTTVFRATLTPTVATSSNVMKDLFKRGTGEDVNLYGEAVAERIPDTGWGWRAGAGYDDRFGDPQAYPVLMALHRGERTSLQLGWPHTRFDWRTHERVWLGVNVEPAGGQWHVVSDERDGAEFDYTVEAWRAALTAHWAFAEGWSIGAQLGSEFDRHHDFEDDLGTRLDVDAGSTGFAELLVRYRFGADDEGP</sequence>